<evidence type="ECO:0000256" key="4">
    <source>
        <dbReference type="ARBA" id="ARBA00023002"/>
    </source>
</evidence>
<dbReference type="Gene3D" id="3.40.50.720">
    <property type="entry name" value="NAD(P)-binding Rossmann-like Domain"/>
    <property type="match status" value="2"/>
</dbReference>
<dbReference type="SUPFAM" id="SSF52413">
    <property type="entry name" value="UDP-glucose/GDP-mannose dehydrogenase C-terminal domain"/>
    <property type="match status" value="1"/>
</dbReference>
<reference evidence="10 11" key="1">
    <citation type="submission" date="2019-04" db="EMBL/GenBank/DDBJ databases">
        <title>Genome sequence of Bacillus hwajinpoensis strain Y2.</title>
        <authorList>
            <person name="Fair J.L."/>
            <person name="Maclea K.S."/>
        </authorList>
    </citation>
    <scope>NUCLEOTIDE SEQUENCE [LARGE SCALE GENOMIC DNA]</scope>
    <source>
        <strain evidence="10 11">Y2</strain>
    </source>
</reference>
<dbReference type="AlphaFoldDB" id="A0A4U1MCL5"/>
<sequence length="461" mass="50884">MVIPKSLDMRNHSKGGKVMKLAVFGANEIGLTASAVFASHGYDVVCTDENRDQITALNSGELPIHEEGLSELITEAKSVGKLSYSVNRLTAASEADYLLFTEAIPVDENRKPDLSAFYRFIRQIAITVHTHKTFIIKSTVPPGTASKIEAILLEQGLTGRSYDVVSNPDFIRKGSAVKDFMFPSRVIIGTSSLRSCRLMETFYAPLSNSLYYMDHSSAELMRYAYHTYQSMKVSCLTMIAGVAESYGADVEAIQSALPSEPRSDDHSLHPVSCFLGFKKPVEAASFRSMIKESSSANRMLNALEGIDQYHPELLTHKLKDFLGTLQGTTIAIFASSTLKALPALPPSEVVINRLEEEGAVVKTFDPNKQDIQNKESASSLMYETVKDCDALLLMTEILSLKHMNWERVVSGLKLPLLVDGHNLFTLDEMRKIANTYDLIYCSIGRPNIYKGLGSISVQSVQ</sequence>
<evidence type="ECO:0000256" key="6">
    <source>
        <dbReference type="ARBA" id="ARBA00047473"/>
    </source>
</evidence>
<dbReference type="GO" id="GO:0051287">
    <property type="term" value="F:NAD binding"/>
    <property type="evidence" value="ECO:0007669"/>
    <property type="project" value="InterPro"/>
</dbReference>
<comment type="similarity">
    <text evidence="2 7">Belongs to the UDP-glucose/GDP-mannose dehydrogenase family.</text>
</comment>
<dbReference type="PANTHER" id="PTHR43750:SF3">
    <property type="entry name" value="UDP-GLUCOSE 6-DEHYDROGENASE TUAD"/>
    <property type="match status" value="1"/>
</dbReference>
<dbReference type="InterPro" id="IPR014026">
    <property type="entry name" value="UDP-Glc/GDP-Man_DH_dimer"/>
</dbReference>
<dbReference type="PANTHER" id="PTHR43750">
    <property type="entry name" value="UDP-GLUCOSE 6-DEHYDROGENASE TUAD"/>
    <property type="match status" value="1"/>
</dbReference>
<dbReference type="EC" id="1.1.1.22" evidence="3 7"/>
<evidence type="ECO:0000256" key="5">
    <source>
        <dbReference type="ARBA" id="ARBA00023027"/>
    </source>
</evidence>
<dbReference type="InterPro" id="IPR001732">
    <property type="entry name" value="UDP-Glc/GDP-Man_DH_N"/>
</dbReference>
<keyword evidence="4 7" id="KW-0560">Oxidoreductase</keyword>
<dbReference type="InterPro" id="IPR036220">
    <property type="entry name" value="UDP-Glc/GDP-Man_DH_C_sf"/>
</dbReference>
<dbReference type="OrthoDB" id="9803238at2"/>
<comment type="caution">
    <text evidence="10">The sequence shown here is derived from an EMBL/GenBank/DDBJ whole genome shotgun (WGS) entry which is preliminary data.</text>
</comment>
<evidence type="ECO:0000256" key="7">
    <source>
        <dbReference type="PIRNR" id="PIRNR000124"/>
    </source>
</evidence>
<dbReference type="EMBL" id="SWFM01000007">
    <property type="protein sequence ID" value="TKD68014.1"/>
    <property type="molecule type" value="Genomic_DNA"/>
</dbReference>
<gene>
    <name evidence="10" type="ORF">FBF83_18380</name>
</gene>
<evidence type="ECO:0000256" key="8">
    <source>
        <dbReference type="PIRSR" id="PIRSR500134-3"/>
    </source>
</evidence>
<evidence type="ECO:0000256" key="1">
    <source>
        <dbReference type="ARBA" id="ARBA00004701"/>
    </source>
</evidence>
<protein>
    <recommendedName>
        <fullName evidence="3 7">UDP-glucose 6-dehydrogenase</fullName>
        <ecNumber evidence="3 7">1.1.1.22</ecNumber>
    </recommendedName>
</protein>
<dbReference type="SUPFAM" id="SSF51735">
    <property type="entry name" value="NAD(P)-binding Rossmann-fold domains"/>
    <property type="match status" value="1"/>
</dbReference>
<dbReference type="NCBIfam" id="TIGR03026">
    <property type="entry name" value="NDP-sugDHase"/>
    <property type="match status" value="1"/>
</dbReference>
<keyword evidence="5 7" id="KW-0520">NAD</keyword>
<dbReference type="UniPathway" id="UPA00038">
    <property type="reaction ID" value="UER00491"/>
</dbReference>
<dbReference type="GO" id="GO:0000271">
    <property type="term" value="P:polysaccharide biosynthetic process"/>
    <property type="evidence" value="ECO:0007669"/>
    <property type="project" value="InterPro"/>
</dbReference>
<dbReference type="InterPro" id="IPR017476">
    <property type="entry name" value="UDP-Glc/GDP-Man"/>
</dbReference>
<dbReference type="InterPro" id="IPR036291">
    <property type="entry name" value="NAD(P)-bd_dom_sf"/>
</dbReference>
<organism evidence="10 11">
    <name type="scientific">Guptibacillus hwajinpoensis</name>
    <dbReference type="NCBI Taxonomy" id="208199"/>
    <lineage>
        <taxon>Bacteria</taxon>
        <taxon>Bacillati</taxon>
        <taxon>Bacillota</taxon>
        <taxon>Bacilli</taxon>
        <taxon>Bacillales</taxon>
        <taxon>Guptibacillaceae</taxon>
        <taxon>Guptibacillus</taxon>
    </lineage>
</organism>
<comment type="pathway">
    <text evidence="1">Nucleotide-sugar biosynthesis; UDP-alpha-D-glucuronate biosynthesis; UDP-alpha-D-glucuronate from UDP-alpha-D-glucose: step 1/1.</text>
</comment>
<name>A0A4U1MCL5_9BACL</name>
<dbReference type="InterPro" id="IPR014027">
    <property type="entry name" value="UDP-Glc/GDP-Man_DH_C"/>
</dbReference>
<dbReference type="InterPro" id="IPR008927">
    <property type="entry name" value="6-PGluconate_DH-like_C_sf"/>
</dbReference>
<evidence type="ECO:0000256" key="3">
    <source>
        <dbReference type="ARBA" id="ARBA00012954"/>
    </source>
</evidence>
<dbReference type="Pfam" id="PF03721">
    <property type="entry name" value="UDPG_MGDP_dh_N"/>
    <property type="match status" value="1"/>
</dbReference>
<dbReference type="SUPFAM" id="SSF48179">
    <property type="entry name" value="6-phosphogluconate dehydrogenase C-terminal domain-like"/>
    <property type="match status" value="1"/>
</dbReference>
<dbReference type="GO" id="GO:0006065">
    <property type="term" value="P:UDP-glucuronate biosynthetic process"/>
    <property type="evidence" value="ECO:0007669"/>
    <property type="project" value="UniProtKB-UniPathway"/>
</dbReference>
<dbReference type="SMART" id="SM00984">
    <property type="entry name" value="UDPG_MGDP_dh_C"/>
    <property type="match status" value="1"/>
</dbReference>
<feature type="binding site" evidence="8">
    <location>
        <position position="48"/>
    </location>
    <ligand>
        <name>NAD(+)</name>
        <dbReference type="ChEBI" id="CHEBI:57540"/>
    </ligand>
</feature>
<dbReference type="Proteomes" id="UP000310541">
    <property type="component" value="Unassembled WGS sequence"/>
</dbReference>
<dbReference type="Pfam" id="PF03720">
    <property type="entry name" value="UDPG_MGDP_dh_C"/>
    <property type="match status" value="1"/>
</dbReference>
<evidence type="ECO:0000256" key="2">
    <source>
        <dbReference type="ARBA" id="ARBA00006601"/>
    </source>
</evidence>
<comment type="catalytic activity">
    <reaction evidence="6 7">
        <text>UDP-alpha-D-glucose + 2 NAD(+) + H2O = UDP-alpha-D-glucuronate + 2 NADH + 3 H(+)</text>
        <dbReference type="Rhea" id="RHEA:23596"/>
        <dbReference type="ChEBI" id="CHEBI:15377"/>
        <dbReference type="ChEBI" id="CHEBI:15378"/>
        <dbReference type="ChEBI" id="CHEBI:57540"/>
        <dbReference type="ChEBI" id="CHEBI:57945"/>
        <dbReference type="ChEBI" id="CHEBI:58052"/>
        <dbReference type="ChEBI" id="CHEBI:58885"/>
        <dbReference type="EC" id="1.1.1.22"/>
    </reaction>
</comment>
<dbReference type="Pfam" id="PF00984">
    <property type="entry name" value="UDPG_MGDP_dh"/>
    <property type="match status" value="1"/>
</dbReference>
<evidence type="ECO:0000259" key="9">
    <source>
        <dbReference type="SMART" id="SM00984"/>
    </source>
</evidence>
<accession>A0A4U1MCL5</accession>
<evidence type="ECO:0000313" key="11">
    <source>
        <dbReference type="Proteomes" id="UP000310541"/>
    </source>
</evidence>
<dbReference type="InterPro" id="IPR028357">
    <property type="entry name" value="UDPglc_DH_bac"/>
</dbReference>
<dbReference type="PIRSF" id="PIRSF000124">
    <property type="entry name" value="UDPglc_GDPman_dh"/>
    <property type="match status" value="1"/>
</dbReference>
<feature type="domain" description="UDP-glucose/GDP-mannose dehydrogenase C-terminal" evidence="9">
    <location>
        <begin position="346"/>
        <end position="426"/>
    </location>
</feature>
<evidence type="ECO:0000313" key="10">
    <source>
        <dbReference type="EMBL" id="TKD68014.1"/>
    </source>
</evidence>
<feature type="binding site" evidence="8">
    <location>
        <position position="139"/>
    </location>
    <ligand>
        <name>NAD(+)</name>
        <dbReference type="ChEBI" id="CHEBI:57540"/>
    </ligand>
</feature>
<dbReference type="PIRSF" id="PIRSF500134">
    <property type="entry name" value="UDPglc_DH_bac"/>
    <property type="match status" value="1"/>
</dbReference>
<proteinExistence type="inferred from homology"/>
<dbReference type="GO" id="GO:0003979">
    <property type="term" value="F:UDP-glucose 6-dehydrogenase activity"/>
    <property type="evidence" value="ECO:0007669"/>
    <property type="project" value="UniProtKB-EC"/>
</dbReference>